<dbReference type="SMART" id="SM00342">
    <property type="entry name" value="HTH_ARAC"/>
    <property type="match status" value="1"/>
</dbReference>
<dbReference type="SUPFAM" id="SSF51215">
    <property type="entry name" value="Regulatory protein AraC"/>
    <property type="match status" value="1"/>
</dbReference>
<proteinExistence type="predicted"/>
<evidence type="ECO:0000256" key="1">
    <source>
        <dbReference type="ARBA" id="ARBA00023015"/>
    </source>
</evidence>
<dbReference type="AlphaFoldDB" id="A0AAX2LXM2"/>
<dbReference type="PROSITE" id="PS01124">
    <property type="entry name" value="HTH_ARAC_FAMILY_2"/>
    <property type="match status" value="1"/>
</dbReference>
<dbReference type="PANTHER" id="PTHR43280">
    <property type="entry name" value="ARAC-FAMILY TRANSCRIPTIONAL REGULATOR"/>
    <property type="match status" value="1"/>
</dbReference>
<comment type="caution">
    <text evidence="5">The sequence shown here is derived from an EMBL/GenBank/DDBJ whole genome shotgun (WGS) entry which is preliminary data.</text>
</comment>
<dbReference type="Gene3D" id="1.10.10.60">
    <property type="entry name" value="Homeodomain-like"/>
    <property type="match status" value="2"/>
</dbReference>
<dbReference type="InterPro" id="IPR037923">
    <property type="entry name" value="HTH-like"/>
</dbReference>
<reference evidence="5 6" key="1">
    <citation type="submission" date="2018-06" db="EMBL/GenBank/DDBJ databases">
        <authorList>
            <consortium name="Pathogen Informatics"/>
            <person name="Doyle S."/>
        </authorList>
    </citation>
    <scope>NUCLEOTIDE SEQUENCE [LARGE SCALE GENOMIC DNA]</scope>
    <source>
        <strain evidence="5 6">NCTC11327</strain>
    </source>
</reference>
<evidence type="ECO:0000256" key="3">
    <source>
        <dbReference type="ARBA" id="ARBA00023163"/>
    </source>
</evidence>
<dbReference type="Gene3D" id="2.60.120.280">
    <property type="entry name" value="Regulatory protein AraC"/>
    <property type="match status" value="1"/>
</dbReference>
<dbReference type="PANTHER" id="PTHR43280:SF2">
    <property type="entry name" value="HTH-TYPE TRANSCRIPTIONAL REGULATOR EXSA"/>
    <property type="match status" value="1"/>
</dbReference>
<dbReference type="Proteomes" id="UP000254626">
    <property type="component" value="Unassembled WGS sequence"/>
</dbReference>
<dbReference type="GO" id="GO:0043565">
    <property type="term" value="F:sequence-specific DNA binding"/>
    <property type="evidence" value="ECO:0007669"/>
    <property type="project" value="InterPro"/>
</dbReference>
<name>A0AAX2LXM2_VIBFL</name>
<dbReference type="InterPro" id="IPR009057">
    <property type="entry name" value="Homeodomain-like_sf"/>
</dbReference>
<dbReference type="Pfam" id="PF12833">
    <property type="entry name" value="HTH_18"/>
    <property type="match status" value="1"/>
</dbReference>
<evidence type="ECO:0000256" key="2">
    <source>
        <dbReference type="ARBA" id="ARBA00023125"/>
    </source>
</evidence>
<accession>A0AAX2LXM2</accession>
<organism evidence="5 6">
    <name type="scientific">Vibrio fluvialis</name>
    <dbReference type="NCBI Taxonomy" id="676"/>
    <lineage>
        <taxon>Bacteria</taxon>
        <taxon>Pseudomonadati</taxon>
        <taxon>Pseudomonadota</taxon>
        <taxon>Gammaproteobacteria</taxon>
        <taxon>Vibrionales</taxon>
        <taxon>Vibrionaceae</taxon>
        <taxon>Vibrio</taxon>
    </lineage>
</organism>
<evidence type="ECO:0000313" key="6">
    <source>
        <dbReference type="Proteomes" id="UP000254626"/>
    </source>
</evidence>
<feature type="domain" description="HTH araC/xylS-type" evidence="4">
    <location>
        <begin position="213"/>
        <end position="311"/>
    </location>
</feature>
<keyword evidence="1" id="KW-0805">Transcription regulation</keyword>
<dbReference type="EMBL" id="UHIP01000002">
    <property type="protein sequence ID" value="SUQ27001.1"/>
    <property type="molecule type" value="Genomic_DNA"/>
</dbReference>
<protein>
    <submittedName>
        <fullName evidence="5">AraC family transcriptional regulator</fullName>
    </submittedName>
</protein>
<keyword evidence="2" id="KW-0238">DNA-binding</keyword>
<dbReference type="Pfam" id="PF02311">
    <property type="entry name" value="AraC_binding"/>
    <property type="match status" value="1"/>
</dbReference>
<keyword evidence="3" id="KW-0804">Transcription</keyword>
<dbReference type="InterPro" id="IPR003313">
    <property type="entry name" value="AraC-bd"/>
</dbReference>
<evidence type="ECO:0000259" key="4">
    <source>
        <dbReference type="PROSITE" id="PS01124"/>
    </source>
</evidence>
<evidence type="ECO:0000313" key="5">
    <source>
        <dbReference type="EMBL" id="SUQ27001.1"/>
    </source>
</evidence>
<dbReference type="GO" id="GO:0003700">
    <property type="term" value="F:DNA-binding transcription factor activity"/>
    <property type="evidence" value="ECO:0007669"/>
    <property type="project" value="InterPro"/>
</dbReference>
<sequence>MGEISLEGINAASVGAGRIFVLFNSLSNVCQTLMIQDKQEHYRISDKTTHQIIDQEHALHLEQSGIVQCGLATCRESFSVYRKSPGQHMLLFTVKGKGWLQSGQERYVLEPGSLIVVPAGCENGFGIEEEDWQLAWLFLTPRHEWRCVAGTHLQYDLTPITDVMFSCIQTLVRTMTLPPELGQRVAQHAVEQINDLLSSPAPNAQSRMHVRLNRAFEQVQKQLHRDWTVDQIAALVPCSVPHLHRLSQSYYHHSPKAHLTRLRMEYAARLLARSDWSIQHIGEMVGYANSANFSTRFKRWSGKTPREHRHDKKNTFLL</sequence>
<dbReference type="InterPro" id="IPR018060">
    <property type="entry name" value="HTH_AraC"/>
</dbReference>
<gene>
    <name evidence="5" type="primary">chbR</name>
    <name evidence="5" type="ORF">NCTC11327_03868</name>
</gene>
<dbReference type="SUPFAM" id="SSF46689">
    <property type="entry name" value="Homeodomain-like"/>
    <property type="match status" value="2"/>
</dbReference>